<feature type="domain" description="HTH lysR-type" evidence="5">
    <location>
        <begin position="3"/>
        <end position="60"/>
    </location>
</feature>
<dbReference type="Pfam" id="PF03466">
    <property type="entry name" value="LysR_substrate"/>
    <property type="match status" value="1"/>
</dbReference>
<dbReference type="PANTHER" id="PTHR30537:SF72">
    <property type="entry name" value="LYSR FAMILY TRANSCRIPTIONAL REGULATOR"/>
    <property type="match status" value="1"/>
</dbReference>
<evidence type="ECO:0000313" key="7">
    <source>
        <dbReference type="Proteomes" id="UP000295657"/>
    </source>
</evidence>
<protein>
    <submittedName>
        <fullName evidence="6">DNA-binding transcriptional LysR family regulator</fullName>
    </submittedName>
</protein>
<comment type="caution">
    <text evidence="6">The sequence shown here is derived from an EMBL/GenBank/DDBJ whole genome shotgun (WGS) entry which is preliminary data.</text>
</comment>
<dbReference type="AlphaFoldDB" id="A0A4R6VAE6"/>
<dbReference type="Gene3D" id="3.40.190.290">
    <property type="match status" value="1"/>
</dbReference>
<dbReference type="EMBL" id="SNYQ01000009">
    <property type="protein sequence ID" value="TDQ56675.1"/>
    <property type="molecule type" value="Genomic_DNA"/>
</dbReference>
<dbReference type="PANTHER" id="PTHR30537">
    <property type="entry name" value="HTH-TYPE TRANSCRIPTIONAL REGULATOR"/>
    <property type="match status" value="1"/>
</dbReference>
<dbReference type="InterPro" id="IPR058163">
    <property type="entry name" value="LysR-type_TF_proteobact-type"/>
</dbReference>
<dbReference type="SUPFAM" id="SSF46785">
    <property type="entry name" value="Winged helix' DNA-binding domain"/>
    <property type="match status" value="1"/>
</dbReference>
<dbReference type="InterPro" id="IPR000847">
    <property type="entry name" value="LysR_HTH_N"/>
</dbReference>
<evidence type="ECO:0000256" key="3">
    <source>
        <dbReference type="ARBA" id="ARBA00023125"/>
    </source>
</evidence>
<dbReference type="InterPro" id="IPR005119">
    <property type="entry name" value="LysR_subst-bd"/>
</dbReference>
<accession>A0A4R6VAE6</accession>
<proteinExistence type="inferred from homology"/>
<dbReference type="RefSeq" id="WP_133545743.1">
    <property type="nucleotide sequence ID" value="NZ_SNYQ01000009.1"/>
</dbReference>
<dbReference type="InterPro" id="IPR036390">
    <property type="entry name" value="WH_DNA-bd_sf"/>
</dbReference>
<keyword evidence="7" id="KW-1185">Reference proteome</keyword>
<reference evidence="6 7" key="1">
    <citation type="submission" date="2019-03" db="EMBL/GenBank/DDBJ databases">
        <title>Genomic Encyclopedia of Type Strains, Phase IV (KMG-IV): sequencing the most valuable type-strain genomes for metagenomic binning, comparative biology and taxonomic classification.</title>
        <authorList>
            <person name="Goeker M."/>
        </authorList>
    </citation>
    <scope>NUCLEOTIDE SEQUENCE [LARGE SCALE GENOMIC DNA]</scope>
    <source>
        <strain evidence="6 7">DSM 28403</strain>
    </source>
</reference>
<dbReference type="Proteomes" id="UP000295657">
    <property type="component" value="Unassembled WGS sequence"/>
</dbReference>
<dbReference type="OrthoDB" id="8885940at2"/>
<dbReference type="PROSITE" id="PS50931">
    <property type="entry name" value="HTH_LYSR"/>
    <property type="match status" value="1"/>
</dbReference>
<dbReference type="GO" id="GO:0006351">
    <property type="term" value="P:DNA-templated transcription"/>
    <property type="evidence" value="ECO:0007669"/>
    <property type="project" value="TreeGrafter"/>
</dbReference>
<dbReference type="GO" id="GO:0003700">
    <property type="term" value="F:DNA-binding transcription factor activity"/>
    <property type="evidence" value="ECO:0007669"/>
    <property type="project" value="InterPro"/>
</dbReference>
<evidence type="ECO:0000259" key="5">
    <source>
        <dbReference type="PROSITE" id="PS50931"/>
    </source>
</evidence>
<dbReference type="InterPro" id="IPR036388">
    <property type="entry name" value="WH-like_DNA-bd_sf"/>
</dbReference>
<dbReference type="CDD" id="cd08422">
    <property type="entry name" value="PBP2_CrgA_like"/>
    <property type="match status" value="1"/>
</dbReference>
<dbReference type="Gene3D" id="1.10.10.10">
    <property type="entry name" value="Winged helix-like DNA-binding domain superfamily/Winged helix DNA-binding domain"/>
    <property type="match status" value="1"/>
</dbReference>
<evidence type="ECO:0000256" key="4">
    <source>
        <dbReference type="ARBA" id="ARBA00023163"/>
    </source>
</evidence>
<sequence length="301" mass="34326">MLDKLEALKVFCITAETLQFKQTANILSVSPPVITRVIAELEEYLGEPLFRRNTRQIHLTEFGADFLPHAKQLLAQSDELFSQAKHYREEDIKGTVRIAFPDVPFNEAVLQELLERLSAYPELVLDWRVSAQRLNVVHAQIDLGLRVGFAVDSRLIMRRIGYMRERIVAAPELIAKLGMPKDLQDLQKRYPLAGLIDRNTGRAWVWNISEQQQFVPHEYAFVSDDQHLNLGAALAGKAVAQAGDWLCADYLARGELVELFADMPKLPWPACLYRNQTLVTSPRVRLVFDLLADILPKYFSQ</sequence>
<dbReference type="GO" id="GO:0043565">
    <property type="term" value="F:sequence-specific DNA binding"/>
    <property type="evidence" value="ECO:0007669"/>
    <property type="project" value="TreeGrafter"/>
</dbReference>
<organism evidence="6 7">
    <name type="scientific">Mesocricetibacter intestinalis</name>
    <dbReference type="NCBI Taxonomy" id="1521930"/>
    <lineage>
        <taxon>Bacteria</taxon>
        <taxon>Pseudomonadati</taxon>
        <taxon>Pseudomonadota</taxon>
        <taxon>Gammaproteobacteria</taxon>
        <taxon>Pasteurellales</taxon>
        <taxon>Pasteurellaceae</taxon>
        <taxon>Mesocricetibacter</taxon>
    </lineage>
</organism>
<comment type="similarity">
    <text evidence="1">Belongs to the LysR transcriptional regulatory family.</text>
</comment>
<dbReference type="SUPFAM" id="SSF53850">
    <property type="entry name" value="Periplasmic binding protein-like II"/>
    <property type="match status" value="1"/>
</dbReference>
<evidence type="ECO:0000313" key="6">
    <source>
        <dbReference type="EMBL" id="TDQ56675.1"/>
    </source>
</evidence>
<keyword evidence="2" id="KW-0805">Transcription regulation</keyword>
<keyword evidence="3 6" id="KW-0238">DNA-binding</keyword>
<dbReference type="Pfam" id="PF00126">
    <property type="entry name" value="HTH_1"/>
    <property type="match status" value="1"/>
</dbReference>
<gene>
    <name evidence="6" type="ORF">EDC45_1885</name>
</gene>
<evidence type="ECO:0000256" key="1">
    <source>
        <dbReference type="ARBA" id="ARBA00009437"/>
    </source>
</evidence>
<keyword evidence="4" id="KW-0804">Transcription</keyword>
<name>A0A4R6VAE6_9PAST</name>
<evidence type="ECO:0000256" key="2">
    <source>
        <dbReference type="ARBA" id="ARBA00023015"/>
    </source>
</evidence>